<dbReference type="GO" id="GO:0006552">
    <property type="term" value="P:L-leucine catabolic process"/>
    <property type="evidence" value="ECO:0007669"/>
    <property type="project" value="TreeGrafter"/>
</dbReference>
<dbReference type="GO" id="GO:1905202">
    <property type="term" value="C:methylcrotonoyl-CoA carboxylase complex"/>
    <property type="evidence" value="ECO:0007669"/>
    <property type="project" value="TreeGrafter"/>
</dbReference>
<dbReference type="Proteomes" id="UP000504693">
    <property type="component" value="Chromosome"/>
</dbReference>
<evidence type="ECO:0000313" key="3">
    <source>
        <dbReference type="Proteomes" id="UP000504693"/>
    </source>
</evidence>
<dbReference type="InterPro" id="IPR011763">
    <property type="entry name" value="COA_CT_C"/>
</dbReference>
<reference evidence="2 3" key="1">
    <citation type="submission" date="2020-05" db="EMBL/GenBank/DDBJ databases">
        <title>Erythrobacter mangrovi sp. nov., isolated from rhizosphere soil of mangrove plant (Kandelia candel).</title>
        <authorList>
            <person name="Ye Y.H."/>
        </authorList>
    </citation>
    <scope>NUCLEOTIDE SEQUENCE [LARGE SCALE GENOMIC DNA]</scope>
    <source>
        <strain evidence="2 3">EB310</strain>
    </source>
</reference>
<dbReference type="KEGG" id="emv:HQR01_04570"/>
<dbReference type="SUPFAM" id="SSF52096">
    <property type="entry name" value="ClpP/crotonase"/>
    <property type="match status" value="1"/>
</dbReference>
<dbReference type="InterPro" id="IPR034733">
    <property type="entry name" value="AcCoA_carboxyl_beta"/>
</dbReference>
<proteinExistence type="predicted"/>
<dbReference type="PANTHER" id="PTHR22855:SF13">
    <property type="entry name" value="METHYLCROTONOYL-COA CARBOXYLASE BETA CHAIN, MITOCHONDRIAL"/>
    <property type="match status" value="1"/>
</dbReference>
<dbReference type="Pfam" id="PF01039">
    <property type="entry name" value="Carboxyl_trans"/>
    <property type="match status" value="1"/>
</dbReference>
<keyword evidence="3" id="KW-1185">Reference proteome</keyword>
<protein>
    <recommendedName>
        <fullName evidence="1">CoA carboxyltransferase C-terminal domain-containing protein</fullName>
    </recommendedName>
</protein>
<gene>
    <name evidence="2" type="ORF">HQR01_04570</name>
</gene>
<dbReference type="InterPro" id="IPR045190">
    <property type="entry name" value="MCCB/AccD1-like"/>
</dbReference>
<feature type="domain" description="CoA carboxyltransferase C-terminal" evidence="1">
    <location>
        <begin position="1"/>
        <end position="88"/>
    </location>
</feature>
<evidence type="ECO:0000313" key="2">
    <source>
        <dbReference type="EMBL" id="QKG70700.1"/>
    </source>
</evidence>
<name>A0A7D3XAM7_9SPHN</name>
<evidence type="ECO:0000259" key="1">
    <source>
        <dbReference type="PROSITE" id="PS50989"/>
    </source>
</evidence>
<dbReference type="PROSITE" id="PS50989">
    <property type="entry name" value="COA_CT_CTER"/>
    <property type="match status" value="1"/>
</dbReference>
<dbReference type="EMBL" id="CP053921">
    <property type="protein sequence ID" value="QKG70700.1"/>
    <property type="molecule type" value="Genomic_DNA"/>
</dbReference>
<dbReference type="Gene3D" id="3.90.226.10">
    <property type="entry name" value="2-enoyl-CoA Hydratase, Chain A, domain 1"/>
    <property type="match status" value="1"/>
</dbReference>
<accession>A0A7D3XAM7</accession>
<dbReference type="AlphaFoldDB" id="A0A7D3XAM7"/>
<sequence length="88" mass="8839">MASLPAACIIVFLKNISGIIAGGKYVAEGIAKHGAKLVTAVATATVSKITAVIGGSFSAGNYGMCGLAFATTLEASIAERPAYGVFRM</sequence>
<dbReference type="InterPro" id="IPR029045">
    <property type="entry name" value="ClpP/crotonase-like_dom_sf"/>
</dbReference>
<dbReference type="GO" id="GO:0004485">
    <property type="term" value="F:methylcrotonoyl-CoA carboxylase activity"/>
    <property type="evidence" value="ECO:0007669"/>
    <property type="project" value="TreeGrafter"/>
</dbReference>
<organism evidence="2 3">
    <name type="scientific">Erythrobacter mangrovi</name>
    <dbReference type="NCBI Taxonomy" id="2739433"/>
    <lineage>
        <taxon>Bacteria</taxon>
        <taxon>Pseudomonadati</taxon>
        <taxon>Pseudomonadota</taxon>
        <taxon>Alphaproteobacteria</taxon>
        <taxon>Sphingomonadales</taxon>
        <taxon>Erythrobacteraceae</taxon>
        <taxon>Erythrobacter/Porphyrobacter group</taxon>
        <taxon>Erythrobacter</taxon>
    </lineage>
</organism>
<dbReference type="PANTHER" id="PTHR22855">
    <property type="entry name" value="ACETYL, PROPIONYL, PYRUVATE, AND GLUTACONYL CARBOXYLASE-RELATED"/>
    <property type="match status" value="1"/>
</dbReference>